<accession>A0ABT8N0N1</accession>
<comment type="caution">
    <text evidence="1">The sequence shown here is derived from an EMBL/GenBank/DDBJ whole genome shotgun (WGS) entry which is preliminary data.</text>
</comment>
<proteinExistence type="predicted"/>
<protein>
    <submittedName>
        <fullName evidence="1">DUF1850 domain-containing protein</fullName>
    </submittedName>
</protein>
<dbReference type="EMBL" id="JAUJWV010000001">
    <property type="protein sequence ID" value="MDN7241453.1"/>
    <property type="molecule type" value="Genomic_DNA"/>
</dbReference>
<evidence type="ECO:0000313" key="1">
    <source>
        <dbReference type="EMBL" id="MDN7241453.1"/>
    </source>
</evidence>
<organism evidence="1 2">
    <name type="scientific">Planococcus shixiaomingii</name>
    <dbReference type="NCBI Taxonomy" id="3058393"/>
    <lineage>
        <taxon>Bacteria</taxon>
        <taxon>Bacillati</taxon>
        <taxon>Bacillota</taxon>
        <taxon>Bacilli</taxon>
        <taxon>Bacillales</taxon>
        <taxon>Caryophanaceae</taxon>
        <taxon>Planococcus</taxon>
    </lineage>
</organism>
<keyword evidence="2" id="KW-1185">Reference proteome</keyword>
<dbReference type="Pfam" id="PF08905">
    <property type="entry name" value="DUF1850"/>
    <property type="match status" value="1"/>
</dbReference>
<dbReference type="InterPro" id="IPR015001">
    <property type="entry name" value="DUF1850"/>
</dbReference>
<name>A0ABT8N0N1_9BACL</name>
<reference evidence="1 2" key="1">
    <citation type="submission" date="2023-06" db="EMBL/GenBank/DDBJ databases">
        <title>Novel species in genus Planococcus.</title>
        <authorList>
            <person name="Ning S."/>
        </authorList>
    </citation>
    <scope>NUCLEOTIDE SEQUENCE [LARGE SCALE GENOMIC DNA]</scope>
    <source>
        <strain evidence="1 2">N028</strain>
    </source>
</reference>
<sequence length="178" mass="20267">MAAIKKKWTGSVLAAFLAFFLILAFVPFQKNYVFVRNDTDTITAYLPLKEASFQIKYTHTIHRSDVLEIYKVLKDNSLVATGLVYEDFSIGMPSDAAEGETFSERNGKYHITNMARKMADFRLFIGDVDADLFFLTASDEIDLKKTLERGQSYTVRVQRLSFIQQLKGVNLNEQEIAS</sequence>
<evidence type="ECO:0000313" key="2">
    <source>
        <dbReference type="Proteomes" id="UP001172055"/>
    </source>
</evidence>
<dbReference type="Proteomes" id="UP001172055">
    <property type="component" value="Unassembled WGS sequence"/>
</dbReference>
<gene>
    <name evidence="1" type="ORF">QWY14_06595</name>
</gene>